<organism evidence="3 4">
    <name type="scientific">Zopfia rhizophila CBS 207.26</name>
    <dbReference type="NCBI Taxonomy" id="1314779"/>
    <lineage>
        <taxon>Eukaryota</taxon>
        <taxon>Fungi</taxon>
        <taxon>Dikarya</taxon>
        <taxon>Ascomycota</taxon>
        <taxon>Pezizomycotina</taxon>
        <taxon>Dothideomycetes</taxon>
        <taxon>Dothideomycetes incertae sedis</taxon>
        <taxon>Zopfiaceae</taxon>
        <taxon>Zopfia</taxon>
    </lineage>
</organism>
<keyword evidence="2" id="KW-0812">Transmembrane</keyword>
<keyword evidence="2" id="KW-1133">Transmembrane helix</keyword>
<proteinExistence type="predicted"/>
<sequence>MSTSAKAGMGVGITFGILSVASISGFYLYRRRRNQRYGRDNTGGLGGFFILNRKTAKSDDEWQIRSAEKVEIVRGASAKSVRTGSRSDSRGSGDGGKRVGLEVLKVGMRVPDRRPNPALTSNPPSTSSSNMSKEEKTTSWPLPD</sequence>
<evidence type="ECO:0000313" key="3">
    <source>
        <dbReference type="EMBL" id="KAF2189175.1"/>
    </source>
</evidence>
<evidence type="ECO:0000256" key="1">
    <source>
        <dbReference type="SAM" id="MobiDB-lite"/>
    </source>
</evidence>
<protein>
    <submittedName>
        <fullName evidence="3">Uncharacterized protein</fullName>
    </submittedName>
</protein>
<dbReference type="EMBL" id="ML994621">
    <property type="protein sequence ID" value="KAF2189175.1"/>
    <property type="molecule type" value="Genomic_DNA"/>
</dbReference>
<reference evidence="3" key="1">
    <citation type="journal article" date="2020" name="Stud. Mycol.">
        <title>101 Dothideomycetes genomes: a test case for predicting lifestyles and emergence of pathogens.</title>
        <authorList>
            <person name="Haridas S."/>
            <person name="Albert R."/>
            <person name="Binder M."/>
            <person name="Bloem J."/>
            <person name="Labutti K."/>
            <person name="Salamov A."/>
            <person name="Andreopoulos B."/>
            <person name="Baker S."/>
            <person name="Barry K."/>
            <person name="Bills G."/>
            <person name="Bluhm B."/>
            <person name="Cannon C."/>
            <person name="Castanera R."/>
            <person name="Culley D."/>
            <person name="Daum C."/>
            <person name="Ezra D."/>
            <person name="Gonzalez J."/>
            <person name="Henrissat B."/>
            <person name="Kuo A."/>
            <person name="Liang C."/>
            <person name="Lipzen A."/>
            <person name="Lutzoni F."/>
            <person name="Magnuson J."/>
            <person name="Mondo S."/>
            <person name="Nolan M."/>
            <person name="Ohm R."/>
            <person name="Pangilinan J."/>
            <person name="Park H.-J."/>
            <person name="Ramirez L."/>
            <person name="Alfaro M."/>
            <person name="Sun H."/>
            <person name="Tritt A."/>
            <person name="Yoshinaga Y."/>
            <person name="Zwiers L.-H."/>
            <person name="Turgeon B."/>
            <person name="Goodwin S."/>
            <person name="Spatafora J."/>
            <person name="Crous P."/>
            <person name="Grigoriev I."/>
        </authorList>
    </citation>
    <scope>NUCLEOTIDE SEQUENCE</scope>
    <source>
        <strain evidence="3">CBS 207.26</strain>
    </source>
</reference>
<feature type="compositionally biased region" description="Basic and acidic residues" evidence="1">
    <location>
        <begin position="85"/>
        <end position="100"/>
    </location>
</feature>
<gene>
    <name evidence="3" type="ORF">K469DRAFT_701764</name>
</gene>
<feature type="compositionally biased region" description="Low complexity" evidence="1">
    <location>
        <begin position="120"/>
        <end position="131"/>
    </location>
</feature>
<evidence type="ECO:0000313" key="4">
    <source>
        <dbReference type="Proteomes" id="UP000800200"/>
    </source>
</evidence>
<accession>A0A6A6EDQ5</accession>
<evidence type="ECO:0000256" key="2">
    <source>
        <dbReference type="SAM" id="Phobius"/>
    </source>
</evidence>
<feature type="region of interest" description="Disordered" evidence="1">
    <location>
        <begin position="73"/>
        <end position="144"/>
    </location>
</feature>
<feature type="transmembrane region" description="Helical" evidence="2">
    <location>
        <begin position="6"/>
        <end position="29"/>
    </location>
</feature>
<keyword evidence="2" id="KW-0472">Membrane</keyword>
<keyword evidence="4" id="KW-1185">Reference proteome</keyword>
<name>A0A6A6EDQ5_9PEZI</name>
<dbReference type="AlphaFoldDB" id="A0A6A6EDQ5"/>
<dbReference type="OrthoDB" id="3801448at2759"/>
<dbReference type="Proteomes" id="UP000800200">
    <property type="component" value="Unassembled WGS sequence"/>
</dbReference>